<keyword evidence="7" id="KW-1185">Reference proteome</keyword>
<organism evidence="6 7">
    <name type="scientific">Bursaphelenchus xylophilus</name>
    <name type="common">Pinewood nematode worm</name>
    <name type="synonym">Aphelenchoides xylophilus</name>
    <dbReference type="NCBI Taxonomy" id="6326"/>
    <lineage>
        <taxon>Eukaryota</taxon>
        <taxon>Metazoa</taxon>
        <taxon>Ecdysozoa</taxon>
        <taxon>Nematoda</taxon>
        <taxon>Chromadorea</taxon>
        <taxon>Rhabditida</taxon>
        <taxon>Tylenchina</taxon>
        <taxon>Tylenchomorpha</taxon>
        <taxon>Aphelenchoidea</taxon>
        <taxon>Aphelenchoididae</taxon>
        <taxon>Bursaphelenchus</taxon>
    </lineage>
</organism>
<comment type="caution">
    <text evidence="6">The sequence shown here is derived from an EMBL/GenBank/DDBJ whole genome shotgun (WGS) entry which is preliminary data.</text>
</comment>
<dbReference type="Gene3D" id="1.20.140.150">
    <property type="match status" value="1"/>
</dbReference>
<evidence type="ECO:0000313" key="6">
    <source>
        <dbReference type="EMBL" id="CAD5223194.1"/>
    </source>
</evidence>
<dbReference type="InterPro" id="IPR004031">
    <property type="entry name" value="PMP22/EMP/MP20/Claudin"/>
</dbReference>
<dbReference type="GO" id="GO:0016020">
    <property type="term" value="C:membrane"/>
    <property type="evidence" value="ECO:0007669"/>
    <property type="project" value="UniProtKB-SubCell"/>
</dbReference>
<feature type="transmembrane region" description="Helical" evidence="5">
    <location>
        <begin position="110"/>
        <end position="134"/>
    </location>
</feature>
<reference evidence="6" key="1">
    <citation type="submission" date="2020-09" db="EMBL/GenBank/DDBJ databases">
        <authorList>
            <person name="Kikuchi T."/>
        </authorList>
    </citation>
    <scope>NUCLEOTIDE SEQUENCE</scope>
    <source>
        <strain evidence="6">Ka4C1</strain>
    </source>
</reference>
<sequence>MASAMVLSCSTFFTLIGFVLVLFGGITDNWAEYSVLRRDLQNQVKKGTDLNQIIYFPRNFGLFHVCFPDDVPSGIGSFSKLGYNCAQNPELKPSQSARERFSTVQNQHYYFLWATVFLYAAGLVTAAVGILVGVVGCWKGSARFTLFTGFVMFFVVLLLVAAIALFHWVQYQERHMLEMEPYYRSWQLILKQKTTFAYGWSYVTTWIGVVFLLLGAVSLILAYRSIKQSKESIYKAKADALYAQHYEKSMMPYGGAYNTYDIYSTYYGHYPTMQAPGYYAPNPYMYGHQ</sequence>
<dbReference type="Proteomes" id="UP000582659">
    <property type="component" value="Unassembled WGS sequence"/>
</dbReference>
<dbReference type="EMBL" id="CAJFCV020000003">
    <property type="protein sequence ID" value="CAG9111878.1"/>
    <property type="molecule type" value="Genomic_DNA"/>
</dbReference>
<protein>
    <submittedName>
        <fullName evidence="6">(pine wood nematode) hypothetical protein</fullName>
    </submittedName>
</protein>
<name>A0A7I8WFS7_BURXY</name>
<feature type="transmembrane region" description="Helical" evidence="5">
    <location>
        <begin position="7"/>
        <end position="26"/>
    </location>
</feature>
<comment type="subcellular location">
    <subcellularLocation>
        <location evidence="1">Membrane</location>
        <topology evidence="1">Multi-pass membrane protein</topology>
    </subcellularLocation>
</comment>
<gene>
    <name evidence="6" type="ORF">BXYJ_LOCUS7857</name>
</gene>
<feature type="transmembrane region" description="Helical" evidence="5">
    <location>
        <begin position="200"/>
        <end position="223"/>
    </location>
</feature>
<dbReference type="Proteomes" id="UP000659654">
    <property type="component" value="Unassembled WGS sequence"/>
</dbReference>
<evidence type="ECO:0000256" key="1">
    <source>
        <dbReference type="ARBA" id="ARBA00004141"/>
    </source>
</evidence>
<dbReference type="EMBL" id="CAJFDI010000003">
    <property type="protein sequence ID" value="CAD5223194.1"/>
    <property type="molecule type" value="Genomic_DNA"/>
</dbReference>
<dbReference type="AlphaFoldDB" id="A0A7I8WFS7"/>
<accession>A0A7I8WFS7</accession>
<evidence type="ECO:0000256" key="2">
    <source>
        <dbReference type="ARBA" id="ARBA00022692"/>
    </source>
</evidence>
<evidence type="ECO:0000256" key="5">
    <source>
        <dbReference type="SAM" id="Phobius"/>
    </source>
</evidence>
<evidence type="ECO:0000313" key="7">
    <source>
        <dbReference type="Proteomes" id="UP000659654"/>
    </source>
</evidence>
<keyword evidence="2 5" id="KW-0812">Transmembrane</keyword>
<keyword evidence="3 5" id="KW-1133">Transmembrane helix</keyword>
<dbReference type="Pfam" id="PF13903">
    <property type="entry name" value="Claudin_2"/>
    <property type="match status" value="1"/>
</dbReference>
<feature type="transmembrane region" description="Helical" evidence="5">
    <location>
        <begin position="146"/>
        <end position="169"/>
    </location>
</feature>
<evidence type="ECO:0000256" key="4">
    <source>
        <dbReference type="ARBA" id="ARBA00023136"/>
    </source>
</evidence>
<evidence type="ECO:0000256" key="3">
    <source>
        <dbReference type="ARBA" id="ARBA00022989"/>
    </source>
</evidence>
<dbReference type="PANTHER" id="PTHR21215:SF0">
    <property type="entry name" value="LD36024P"/>
    <property type="match status" value="1"/>
</dbReference>
<dbReference type="OrthoDB" id="6126739at2759"/>
<keyword evidence="4 5" id="KW-0472">Membrane</keyword>
<proteinExistence type="predicted"/>
<dbReference type="PANTHER" id="PTHR21215">
    <property type="entry name" value="LD36024P"/>
    <property type="match status" value="1"/>
</dbReference>